<dbReference type="AlphaFoldDB" id="A0A087DQX0"/>
<feature type="transmembrane region" description="Helical" evidence="2">
    <location>
        <begin position="256"/>
        <end position="276"/>
    </location>
</feature>
<feature type="transmembrane region" description="Helical" evidence="2">
    <location>
        <begin position="288"/>
        <end position="306"/>
    </location>
</feature>
<feature type="transmembrane region" description="Helical" evidence="2">
    <location>
        <begin position="318"/>
        <end position="340"/>
    </location>
</feature>
<proteinExistence type="predicted"/>
<keyword evidence="4" id="KW-1185">Reference proteome</keyword>
<evidence type="ECO:0000256" key="2">
    <source>
        <dbReference type="SAM" id="Phobius"/>
    </source>
</evidence>
<feature type="region of interest" description="Disordered" evidence="1">
    <location>
        <begin position="173"/>
        <end position="193"/>
    </location>
</feature>
<accession>A0A087DQX0</accession>
<feature type="transmembrane region" description="Helical" evidence="2">
    <location>
        <begin position="220"/>
        <end position="240"/>
    </location>
</feature>
<gene>
    <name evidence="3" type="ORF">BSTEL_0731</name>
</gene>
<dbReference type="Proteomes" id="UP000029004">
    <property type="component" value="Unassembled WGS sequence"/>
</dbReference>
<dbReference type="RefSeq" id="WP_034527775.1">
    <property type="nucleotide sequence ID" value="NZ_JGZP01000011.1"/>
</dbReference>
<evidence type="ECO:0000313" key="4">
    <source>
        <dbReference type="Proteomes" id="UP000029004"/>
    </source>
</evidence>
<comment type="caution">
    <text evidence="3">The sequence shown here is derived from an EMBL/GenBank/DDBJ whole genome shotgun (WGS) entry which is preliminary data.</text>
</comment>
<organism evidence="3 4">
    <name type="scientific">Bifidobacterium stellenboschense</name>
    <dbReference type="NCBI Taxonomy" id="762211"/>
    <lineage>
        <taxon>Bacteria</taxon>
        <taxon>Bacillati</taxon>
        <taxon>Actinomycetota</taxon>
        <taxon>Actinomycetes</taxon>
        <taxon>Bifidobacteriales</taxon>
        <taxon>Bifidobacteriaceae</taxon>
        <taxon>Bifidobacterium</taxon>
    </lineage>
</organism>
<keyword evidence="2" id="KW-1133">Transmembrane helix</keyword>
<name>A0A087DQX0_9BIFI</name>
<protein>
    <submittedName>
        <fullName evidence="3">Uncharacterized protein</fullName>
    </submittedName>
</protein>
<reference evidence="3 4" key="1">
    <citation type="submission" date="2014-03" db="EMBL/GenBank/DDBJ databases">
        <title>Genomics of Bifidobacteria.</title>
        <authorList>
            <person name="Ventura M."/>
            <person name="Milani C."/>
            <person name="Lugli G.A."/>
        </authorList>
    </citation>
    <scope>NUCLEOTIDE SEQUENCE [LARGE SCALE GENOMIC DNA]</scope>
    <source>
        <strain evidence="3 4">DSM 23968</strain>
    </source>
</reference>
<sequence>MTTFEGRTLDQDTLMEAIRLASNDKASAQWLTHVADNGKLAVIAAQLAGFDTDTANRYLDATTRLRRWGGQIGPAISMVPASYAELMYGIVESSIGDTFRYALGQRDPVEYVAESKRLADRYLRELPGAVDLTALAHAVQMAGPDDYGTCLVGRSMLDSVFLAASATGATGQTSTRRQAAAASSAPSSTSASATSEQSSFADFMNRLKIFNTAEALGEQMMLYFGVVAAAFVFAVAPLLWDWVAPDGGPIADFAKISAIGAVIGAVIGVVVLAVMCAASGKPLKTPNWTIAIGYIVCMGGTIYAGMQMSERLITVTTFIQSAGVMVAAGFVVCALIDGLVSMVATD</sequence>
<evidence type="ECO:0000256" key="1">
    <source>
        <dbReference type="SAM" id="MobiDB-lite"/>
    </source>
</evidence>
<evidence type="ECO:0000313" key="3">
    <source>
        <dbReference type="EMBL" id="KFI97920.1"/>
    </source>
</evidence>
<dbReference type="OrthoDB" id="9818862at2"/>
<keyword evidence="2" id="KW-0812">Transmembrane</keyword>
<dbReference type="EMBL" id="JGZP01000011">
    <property type="protein sequence ID" value="KFI97920.1"/>
    <property type="molecule type" value="Genomic_DNA"/>
</dbReference>
<keyword evidence="2" id="KW-0472">Membrane</keyword>